<comment type="caution">
    <text evidence="2">The sequence shown here is derived from an EMBL/GenBank/DDBJ whole genome shotgun (WGS) entry which is preliminary data.</text>
</comment>
<feature type="region of interest" description="Disordered" evidence="1">
    <location>
        <begin position="134"/>
        <end position="153"/>
    </location>
</feature>
<feature type="compositionally biased region" description="Pro residues" evidence="1">
    <location>
        <begin position="136"/>
        <end position="145"/>
    </location>
</feature>
<proteinExistence type="predicted"/>
<reference evidence="2" key="1">
    <citation type="journal article" date="2021" name="New Phytol.">
        <title>Evolutionary innovations through gain and loss of genes in the ectomycorrhizal Boletales.</title>
        <authorList>
            <person name="Wu G."/>
            <person name="Miyauchi S."/>
            <person name="Morin E."/>
            <person name="Kuo A."/>
            <person name="Drula E."/>
            <person name="Varga T."/>
            <person name="Kohler A."/>
            <person name="Feng B."/>
            <person name="Cao Y."/>
            <person name="Lipzen A."/>
            <person name="Daum C."/>
            <person name="Hundley H."/>
            <person name="Pangilinan J."/>
            <person name="Johnson J."/>
            <person name="Barry K."/>
            <person name="LaButti K."/>
            <person name="Ng V."/>
            <person name="Ahrendt S."/>
            <person name="Min B."/>
            <person name="Choi I.G."/>
            <person name="Park H."/>
            <person name="Plett J.M."/>
            <person name="Magnuson J."/>
            <person name="Spatafora J.W."/>
            <person name="Nagy L.G."/>
            <person name="Henrissat B."/>
            <person name="Grigoriev I.V."/>
            <person name="Yang Z.L."/>
            <person name="Xu J."/>
            <person name="Martin F.M."/>
        </authorList>
    </citation>
    <scope>NUCLEOTIDE SEQUENCE</scope>
    <source>
        <strain evidence="2">KKN 215</strain>
    </source>
</reference>
<dbReference type="AlphaFoldDB" id="A0A8K0USL6"/>
<dbReference type="EMBL" id="JAEVFJ010000009">
    <property type="protein sequence ID" value="KAH8102486.1"/>
    <property type="molecule type" value="Genomic_DNA"/>
</dbReference>
<evidence type="ECO:0000313" key="2">
    <source>
        <dbReference type="EMBL" id="KAH8102486.1"/>
    </source>
</evidence>
<evidence type="ECO:0000256" key="1">
    <source>
        <dbReference type="SAM" id="MobiDB-lite"/>
    </source>
</evidence>
<keyword evidence="3" id="KW-1185">Reference proteome</keyword>
<name>A0A8K0USL6_9AGAR</name>
<protein>
    <submittedName>
        <fullName evidence="2">Uncharacterized protein</fullName>
    </submittedName>
</protein>
<organism evidence="2 3">
    <name type="scientific">Cristinia sonorae</name>
    <dbReference type="NCBI Taxonomy" id="1940300"/>
    <lineage>
        <taxon>Eukaryota</taxon>
        <taxon>Fungi</taxon>
        <taxon>Dikarya</taxon>
        <taxon>Basidiomycota</taxon>
        <taxon>Agaricomycotina</taxon>
        <taxon>Agaricomycetes</taxon>
        <taxon>Agaricomycetidae</taxon>
        <taxon>Agaricales</taxon>
        <taxon>Pleurotineae</taxon>
        <taxon>Stephanosporaceae</taxon>
        <taxon>Cristinia</taxon>
    </lineage>
</organism>
<accession>A0A8K0USL6</accession>
<dbReference type="Proteomes" id="UP000813824">
    <property type="component" value="Unassembled WGS sequence"/>
</dbReference>
<sequence>MAMIPLAASLAAFCQSSSRQPLDRFNELITQGHHTVHSVLVVPLHDVILVLVSGDANVPPGRSSIHVSIHLRSLQPEVHIPIQLLLLVRPPARTFHSRIATRSLVSDYSSCSGCATSPPQMRCCTDDLRRRKLHSPVPPCSPPTRPRPHHSARPADAYRRFATASHLRGPSSCLPTIVLVLDGSTDLTRNVSLILHL</sequence>
<gene>
    <name evidence="2" type="ORF">BXZ70DRAFT_785762</name>
</gene>
<evidence type="ECO:0000313" key="3">
    <source>
        <dbReference type="Proteomes" id="UP000813824"/>
    </source>
</evidence>